<name>A0A812H3B5_9DINO</name>
<dbReference type="Pfam" id="PF00078">
    <property type="entry name" value="RVT_1"/>
    <property type="match status" value="1"/>
</dbReference>
<dbReference type="Gene3D" id="3.60.10.10">
    <property type="entry name" value="Endonuclease/exonuclease/phosphatase"/>
    <property type="match status" value="1"/>
</dbReference>
<feature type="region of interest" description="Disordered" evidence="1">
    <location>
        <begin position="43"/>
        <end position="80"/>
    </location>
</feature>
<protein>
    <recommendedName>
        <fullName evidence="2">Reverse transcriptase domain-containing protein</fullName>
    </recommendedName>
</protein>
<dbReference type="SUPFAM" id="SSF56219">
    <property type="entry name" value="DNase I-like"/>
    <property type="match status" value="1"/>
</dbReference>
<proteinExistence type="predicted"/>
<dbReference type="InterPro" id="IPR000477">
    <property type="entry name" value="RT_dom"/>
</dbReference>
<dbReference type="Pfam" id="PF03372">
    <property type="entry name" value="Exo_endo_phos"/>
    <property type="match status" value="1"/>
</dbReference>
<feature type="domain" description="Reverse transcriptase" evidence="2">
    <location>
        <begin position="658"/>
        <end position="876"/>
    </location>
</feature>
<dbReference type="Proteomes" id="UP000604046">
    <property type="component" value="Unassembled WGS sequence"/>
</dbReference>
<reference evidence="3" key="1">
    <citation type="submission" date="2021-02" db="EMBL/GenBank/DDBJ databases">
        <authorList>
            <person name="Dougan E. K."/>
            <person name="Rhodes N."/>
            <person name="Thang M."/>
            <person name="Chan C."/>
        </authorList>
    </citation>
    <scope>NUCLEOTIDE SEQUENCE</scope>
</reference>
<gene>
    <name evidence="3" type="ORF">SNAT2548_LOCUS1152</name>
</gene>
<evidence type="ECO:0000256" key="1">
    <source>
        <dbReference type="SAM" id="MobiDB-lite"/>
    </source>
</evidence>
<dbReference type="InterPro" id="IPR005135">
    <property type="entry name" value="Endo/exonuclease/phosphatase"/>
</dbReference>
<evidence type="ECO:0000259" key="2">
    <source>
        <dbReference type="PROSITE" id="PS50878"/>
    </source>
</evidence>
<dbReference type="OrthoDB" id="425681at2759"/>
<organism evidence="3 4">
    <name type="scientific">Symbiodinium natans</name>
    <dbReference type="NCBI Taxonomy" id="878477"/>
    <lineage>
        <taxon>Eukaryota</taxon>
        <taxon>Sar</taxon>
        <taxon>Alveolata</taxon>
        <taxon>Dinophyceae</taxon>
        <taxon>Suessiales</taxon>
        <taxon>Symbiodiniaceae</taxon>
        <taxon>Symbiodinium</taxon>
    </lineage>
</organism>
<dbReference type="AlphaFoldDB" id="A0A812H3B5"/>
<feature type="region of interest" description="Disordered" evidence="1">
    <location>
        <begin position="142"/>
        <end position="163"/>
    </location>
</feature>
<dbReference type="GO" id="GO:0003824">
    <property type="term" value="F:catalytic activity"/>
    <property type="evidence" value="ECO:0007669"/>
    <property type="project" value="InterPro"/>
</dbReference>
<feature type="non-terminal residue" evidence="3">
    <location>
        <position position="876"/>
    </location>
</feature>
<dbReference type="PROSITE" id="PS50878">
    <property type="entry name" value="RT_POL"/>
    <property type="match status" value="1"/>
</dbReference>
<dbReference type="PANTHER" id="PTHR19446">
    <property type="entry name" value="REVERSE TRANSCRIPTASES"/>
    <property type="match status" value="1"/>
</dbReference>
<dbReference type="InterPro" id="IPR036691">
    <property type="entry name" value="Endo/exonu/phosph_ase_sf"/>
</dbReference>
<keyword evidence="4" id="KW-1185">Reference proteome</keyword>
<accession>A0A812H3B5</accession>
<comment type="caution">
    <text evidence="3">The sequence shown here is derived from an EMBL/GenBank/DDBJ whole genome shotgun (WGS) entry which is preliminary data.</text>
</comment>
<dbReference type="EMBL" id="CAJNDS010000061">
    <property type="protein sequence ID" value="CAE6939463.1"/>
    <property type="molecule type" value="Genomic_DNA"/>
</dbReference>
<sequence length="876" mass="97457">MAEGLIRKHSYRRACHRALRDGCAVPYRRTNLPLSQAQASAGTAALSASQETKENMQAQFAPQLPLRQPRRRHPRGGREAKPLRVFSWNAGGLSQQLWAEFKEWLQNQQDLDVIFIQETHWTTSSQFKVHGWTAVSGGLPEEELVRSPPAQKSQLPEQPKHRRSAGVLTLLSPSIDSATLRWQDLHPGRAHEVHCEIRGHPVLLLNCYQYTKQRGMTEQDHYATQSKVLSSLSKSLSNLSQRTVPVLAGDFNSSLKPNPPFVGGVVPAGSSKHKPVQKQFQKFLQRNSLVALNTWQGRKANTFISPQGSSQIDFLLTSKFYAAQLARKVCILKDFKLGAWRKGGKHMPLRTAVPLKKVWRHPFSTKTQPAVPSKQKSLLAHHVRQNTPLAQTLREQVAQDVDKLRAQKNGEPLHPDEVNELLLEHAKTFQPRDPEEGSLDAAPTAQPLWRLHNHRQTALRNLKREDDVINKMARTEHLKQAQRSLDEAAKAHAIQIKNQARERTHRTLTEISEKVKRDPHAAYRSLKHVAPWSPAPRVCLRSPCGRILTEPEGLAELKRHSLSIFSSHPPLASGVGQPLPKLDKSSLSKGIASIKPEKAVPQGSAPASMYRLCASTVANNYCDYLEAVPPPPAPTHQACEVTSCQGKREPQHNTATLNPAEPPSLPITAKSADLSFIPKPSKPASKPENLRPLGIIRPDGKGIASGARRRLDPLFKKAHFASPQFAYIPGRGIADAQLRVIGHARRVRAMLRSRAPDRFCTSKRTKGKPDLIGGFTFSLDLSQAFDKTSREALLRSLITYGASPEDVELVASLHREAQYNLRYGRSQETVTSTRGIKQGCKLAPSLFSLVITEAFRLMATHIGFPPIQQFLTGFAD</sequence>
<evidence type="ECO:0000313" key="3">
    <source>
        <dbReference type="EMBL" id="CAE6939463.1"/>
    </source>
</evidence>
<evidence type="ECO:0000313" key="4">
    <source>
        <dbReference type="Proteomes" id="UP000604046"/>
    </source>
</evidence>